<feature type="domain" description="Enolpyruvate transferase" evidence="9">
    <location>
        <begin position="63"/>
        <end position="405"/>
    </location>
</feature>
<dbReference type="PIRSF" id="PIRSF000505">
    <property type="entry name" value="EPSPS"/>
    <property type="match status" value="1"/>
</dbReference>
<dbReference type="PANTHER" id="PTHR21090">
    <property type="entry name" value="AROM/DEHYDROQUINATE SYNTHASE"/>
    <property type="match status" value="1"/>
</dbReference>
<dbReference type="Pfam" id="PF00275">
    <property type="entry name" value="EPSP_synthase"/>
    <property type="match status" value="1"/>
</dbReference>
<comment type="caution">
    <text evidence="10">The sequence shown here is derived from an EMBL/GenBank/DDBJ whole genome shotgun (WGS) entry which is preliminary data.</text>
</comment>
<dbReference type="GO" id="GO:0003866">
    <property type="term" value="F:3-phosphoshikimate 1-carboxyvinyltransferase activity"/>
    <property type="evidence" value="ECO:0007669"/>
    <property type="project" value="UniProtKB-EC"/>
</dbReference>
<dbReference type="Proteomes" id="UP000553034">
    <property type="component" value="Unassembled WGS sequence"/>
</dbReference>
<dbReference type="AlphaFoldDB" id="A0A840EKK6"/>
<evidence type="ECO:0000256" key="4">
    <source>
        <dbReference type="ARBA" id="ARBA00022605"/>
    </source>
</evidence>
<reference evidence="10 11" key="1">
    <citation type="submission" date="2020-08" db="EMBL/GenBank/DDBJ databases">
        <title>Genomic Encyclopedia of Type Strains, Phase IV (KMG-IV): sequencing the most valuable type-strain genomes for metagenomic binning, comparative biology and taxonomic classification.</title>
        <authorList>
            <person name="Goeker M."/>
        </authorList>
    </citation>
    <scope>NUCLEOTIDE SEQUENCE [LARGE SCALE GENOMIC DNA]</scope>
    <source>
        <strain evidence="10 11">DSM 29568</strain>
    </source>
</reference>
<keyword evidence="5 10" id="KW-0808">Transferase</keyword>
<evidence type="ECO:0000256" key="2">
    <source>
        <dbReference type="ARBA" id="ARBA00009948"/>
    </source>
</evidence>
<comment type="similarity">
    <text evidence="2">Belongs to the EPSP synthase family.</text>
</comment>
<dbReference type="InterPro" id="IPR001986">
    <property type="entry name" value="Enolpyruvate_Tfrase_dom"/>
</dbReference>
<dbReference type="SUPFAM" id="SSF55205">
    <property type="entry name" value="EPT/RTPC-like"/>
    <property type="match status" value="1"/>
</dbReference>
<dbReference type="RefSeq" id="WP_183476989.1">
    <property type="nucleotide sequence ID" value="NZ_JACIFO010000003.1"/>
</dbReference>
<evidence type="ECO:0000259" key="9">
    <source>
        <dbReference type="Pfam" id="PF00275"/>
    </source>
</evidence>
<name>A0A840EKK6_9FLAO</name>
<dbReference type="InterPro" id="IPR013792">
    <property type="entry name" value="RNA3'P_cycl/enolpyr_Trfase_a/b"/>
</dbReference>
<dbReference type="InterPro" id="IPR023193">
    <property type="entry name" value="EPSP_synthase_CS"/>
</dbReference>
<proteinExistence type="inferred from homology"/>
<accession>A0A840EKK6</accession>
<evidence type="ECO:0000256" key="7">
    <source>
        <dbReference type="ARBA" id="ARBA00030046"/>
    </source>
</evidence>
<dbReference type="PANTHER" id="PTHR21090:SF5">
    <property type="entry name" value="PENTAFUNCTIONAL AROM POLYPEPTIDE"/>
    <property type="match status" value="1"/>
</dbReference>
<evidence type="ECO:0000256" key="3">
    <source>
        <dbReference type="ARBA" id="ARBA00012450"/>
    </source>
</evidence>
<sequence length="422" mass="47003">MNKQSFSVHLTAVKNTIKESEIKITGSKSESNRLLILQALYPDILIENLSTADDTIDLQKILSTKSNTYNVGHAGTAMRFLTAFFASNPNSAEVVLTGSKRMQERPIKILVDALKTLGADITYLDKDGFPPLKIKGKNLLKNNVNLVANISSQYISALMLIAPNLPQGLEITLEKEVTSLPYVQMTYALLSALGAEVSFNQYQISIRPLTKIKKHHFFVESDWSAASYFYSLVALTSTAKVRLNTFKQDSLQGDALLQQLYEPLGVKTKFITKNYIELSKTPRKLPLYFEANLLETPDIAQTIVVTCLGLGIGCKLTGLHTLKIKETDRLVALKNEIEKLGGELSLTSSSLNLAPCSKLNKNIQINTYNDHRMAMSFAPLVLKTPLTIKNAEVVSKSYPKFWDDLEKLSISVKKHYKNLLLK</sequence>
<dbReference type="GO" id="GO:0009423">
    <property type="term" value="P:chorismate biosynthetic process"/>
    <property type="evidence" value="ECO:0007669"/>
    <property type="project" value="UniProtKB-UniPathway"/>
</dbReference>
<evidence type="ECO:0000313" key="10">
    <source>
        <dbReference type="EMBL" id="MBB4118678.1"/>
    </source>
</evidence>
<dbReference type="EC" id="2.5.1.19" evidence="3"/>
<keyword evidence="4" id="KW-0028">Amino-acid biosynthesis</keyword>
<keyword evidence="11" id="KW-1185">Reference proteome</keyword>
<evidence type="ECO:0000256" key="8">
    <source>
        <dbReference type="ARBA" id="ARBA00044633"/>
    </source>
</evidence>
<comment type="catalytic activity">
    <reaction evidence="8">
        <text>3-phosphoshikimate + phosphoenolpyruvate = 5-O-(1-carboxyvinyl)-3-phosphoshikimate + phosphate</text>
        <dbReference type="Rhea" id="RHEA:21256"/>
        <dbReference type="ChEBI" id="CHEBI:43474"/>
        <dbReference type="ChEBI" id="CHEBI:57701"/>
        <dbReference type="ChEBI" id="CHEBI:58702"/>
        <dbReference type="ChEBI" id="CHEBI:145989"/>
        <dbReference type="EC" id="2.5.1.19"/>
    </reaction>
    <physiologicalReaction direction="left-to-right" evidence="8">
        <dbReference type="Rhea" id="RHEA:21257"/>
    </physiologicalReaction>
</comment>
<evidence type="ECO:0000313" key="11">
    <source>
        <dbReference type="Proteomes" id="UP000553034"/>
    </source>
</evidence>
<dbReference type="Gene3D" id="3.65.10.10">
    <property type="entry name" value="Enolpyruvate transferase domain"/>
    <property type="match status" value="2"/>
</dbReference>
<evidence type="ECO:0000256" key="5">
    <source>
        <dbReference type="ARBA" id="ARBA00022679"/>
    </source>
</evidence>
<evidence type="ECO:0000256" key="6">
    <source>
        <dbReference type="ARBA" id="ARBA00023141"/>
    </source>
</evidence>
<dbReference type="EMBL" id="JACIFO010000003">
    <property type="protein sequence ID" value="MBB4118678.1"/>
    <property type="molecule type" value="Genomic_DNA"/>
</dbReference>
<organism evidence="10 11">
    <name type="scientific">Mesonia hippocampi</name>
    <dbReference type="NCBI Taxonomy" id="1628250"/>
    <lineage>
        <taxon>Bacteria</taxon>
        <taxon>Pseudomonadati</taxon>
        <taxon>Bacteroidota</taxon>
        <taxon>Flavobacteriia</taxon>
        <taxon>Flavobacteriales</taxon>
        <taxon>Flavobacteriaceae</taxon>
        <taxon>Mesonia</taxon>
    </lineage>
</organism>
<dbReference type="InterPro" id="IPR036968">
    <property type="entry name" value="Enolpyruvate_Tfrase_sf"/>
</dbReference>
<dbReference type="PROSITE" id="PS00885">
    <property type="entry name" value="EPSP_SYNTHASE_2"/>
    <property type="match status" value="1"/>
</dbReference>
<dbReference type="GO" id="GO:0008652">
    <property type="term" value="P:amino acid biosynthetic process"/>
    <property type="evidence" value="ECO:0007669"/>
    <property type="project" value="UniProtKB-KW"/>
</dbReference>
<protein>
    <recommendedName>
        <fullName evidence="3">3-phosphoshikimate 1-carboxyvinyltransferase</fullName>
        <ecNumber evidence="3">2.5.1.19</ecNumber>
    </recommendedName>
    <alternativeName>
        <fullName evidence="7">5-enolpyruvylshikimate-3-phosphate synthase</fullName>
    </alternativeName>
</protein>
<keyword evidence="6" id="KW-0057">Aromatic amino acid biosynthesis</keyword>
<comment type="pathway">
    <text evidence="1">Metabolic intermediate biosynthesis; chorismate biosynthesis; chorismate from D-erythrose 4-phosphate and phosphoenolpyruvate: step 6/7.</text>
</comment>
<gene>
    <name evidence="10" type="ORF">GGR32_000958</name>
</gene>
<dbReference type="UniPathway" id="UPA00053">
    <property type="reaction ID" value="UER00089"/>
</dbReference>
<dbReference type="InterPro" id="IPR006264">
    <property type="entry name" value="EPSP_synthase"/>
</dbReference>
<evidence type="ECO:0000256" key="1">
    <source>
        <dbReference type="ARBA" id="ARBA00004811"/>
    </source>
</evidence>
<dbReference type="GO" id="GO:0009073">
    <property type="term" value="P:aromatic amino acid family biosynthetic process"/>
    <property type="evidence" value="ECO:0007669"/>
    <property type="project" value="UniProtKB-KW"/>
</dbReference>